<reference evidence="2" key="1">
    <citation type="submission" date="2017-07" db="EMBL/GenBank/DDBJ databases">
        <title>Taro Niue Genome Assembly and Annotation.</title>
        <authorList>
            <person name="Atibalentja N."/>
            <person name="Keating K."/>
            <person name="Fields C.J."/>
        </authorList>
    </citation>
    <scope>NUCLEOTIDE SEQUENCE</scope>
    <source>
        <strain evidence="2">Niue_2</strain>
        <tissue evidence="2">Leaf</tissue>
    </source>
</reference>
<comment type="caution">
    <text evidence="2">The sequence shown here is derived from an EMBL/GenBank/DDBJ whole genome shotgun (WGS) entry which is preliminary data.</text>
</comment>
<feature type="compositionally biased region" description="Basic residues" evidence="1">
    <location>
        <begin position="70"/>
        <end position="80"/>
    </location>
</feature>
<protein>
    <submittedName>
        <fullName evidence="2">Uncharacterized protein</fullName>
    </submittedName>
</protein>
<evidence type="ECO:0000256" key="1">
    <source>
        <dbReference type="SAM" id="MobiDB-lite"/>
    </source>
</evidence>
<dbReference type="Proteomes" id="UP000652761">
    <property type="component" value="Unassembled WGS sequence"/>
</dbReference>
<evidence type="ECO:0000313" key="2">
    <source>
        <dbReference type="EMBL" id="MQL96632.1"/>
    </source>
</evidence>
<feature type="region of interest" description="Disordered" evidence="1">
    <location>
        <begin position="64"/>
        <end position="93"/>
    </location>
</feature>
<organism evidence="2 3">
    <name type="scientific">Colocasia esculenta</name>
    <name type="common">Wild taro</name>
    <name type="synonym">Arum esculentum</name>
    <dbReference type="NCBI Taxonomy" id="4460"/>
    <lineage>
        <taxon>Eukaryota</taxon>
        <taxon>Viridiplantae</taxon>
        <taxon>Streptophyta</taxon>
        <taxon>Embryophyta</taxon>
        <taxon>Tracheophyta</taxon>
        <taxon>Spermatophyta</taxon>
        <taxon>Magnoliopsida</taxon>
        <taxon>Liliopsida</taxon>
        <taxon>Araceae</taxon>
        <taxon>Aroideae</taxon>
        <taxon>Colocasieae</taxon>
        <taxon>Colocasia</taxon>
    </lineage>
</organism>
<proteinExistence type="predicted"/>
<evidence type="ECO:0000313" key="3">
    <source>
        <dbReference type="Proteomes" id="UP000652761"/>
    </source>
</evidence>
<dbReference type="EMBL" id="NMUH01001939">
    <property type="protein sequence ID" value="MQL96632.1"/>
    <property type="molecule type" value="Genomic_DNA"/>
</dbReference>
<name>A0A843VDI1_COLES</name>
<dbReference type="AlphaFoldDB" id="A0A843VDI1"/>
<gene>
    <name evidence="2" type="ORF">Taro_029313</name>
</gene>
<keyword evidence="3" id="KW-1185">Reference proteome</keyword>
<accession>A0A843VDI1</accession>
<sequence>MMKGLVEPWKLNVGYRQAWLQYIISSLLRGQKVWDTSSKFSRGVPALKMVPGVPVKMKVQGEHVSVQSTKHGKIRQHKVYRPSTKDKYKEQAPATLSDRAELREFAGQCKEKTRLMPLPLCKLNAAPSPSSCKALLR</sequence>